<evidence type="ECO:0000313" key="2">
    <source>
        <dbReference type="EMBL" id="KAK2191313.1"/>
    </source>
</evidence>
<keyword evidence="1" id="KW-1133">Transmembrane helix</keyword>
<evidence type="ECO:0000256" key="1">
    <source>
        <dbReference type="SAM" id="Phobius"/>
    </source>
</evidence>
<keyword evidence="1" id="KW-0472">Membrane</keyword>
<proteinExistence type="predicted"/>
<keyword evidence="1" id="KW-0812">Transmembrane</keyword>
<dbReference type="AlphaFoldDB" id="A0AAD9PAQ6"/>
<feature type="transmembrane region" description="Helical" evidence="1">
    <location>
        <begin position="64"/>
        <end position="88"/>
    </location>
</feature>
<accession>A0AAD9PAQ6</accession>
<organism evidence="2 3">
    <name type="scientific">Ridgeia piscesae</name>
    <name type="common">Tubeworm</name>
    <dbReference type="NCBI Taxonomy" id="27915"/>
    <lineage>
        <taxon>Eukaryota</taxon>
        <taxon>Metazoa</taxon>
        <taxon>Spiralia</taxon>
        <taxon>Lophotrochozoa</taxon>
        <taxon>Annelida</taxon>
        <taxon>Polychaeta</taxon>
        <taxon>Sedentaria</taxon>
        <taxon>Canalipalpata</taxon>
        <taxon>Sabellida</taxon>
        <taxon>Siboglinidae</taxon>
        <taxon>Ridgeia</taxon>
    </lineage>
</organism>
<evidence type="ECO:0000313" key="3">
    <source>
        <dbReference type="Proteomes" id="UP001209878"/>
    </source>
</evidence>
<reference evidence="2" key="1">
    <citation type="journal article" date="2023" name="Mol. Biol. Evol.">
        <title>Third-Generation Sequencing Reveals the Adaptive Role of the Epigenome in Three Deep-Sea Polychaetes.</title>
        <authorList>
            <person name="Perez M."/>
            <person name="Aroh O."/>
            <person name="Sun Y."/>
            <person name="Lan Y."/>
            <person name="Juniper S.K."/>
            <person name="Young C.R."/>
            <person name="Angers B."/>
            <person name="Qian P.Y."/>
        </authorList>
    </citation>
    <scope>NUCLEOTIDE SEQUENCE</scope>
    <source>
        <strain evidence="2">R07B-5</strain>
    </source>
</reference>
<keyword evidence="3" id="KW-1185">Reference proteome</keyword>
<dbReference type="Proteomes" id="UP001209878">
    <property type="component" value="Unassembled WGS sequence"/>
</dbReference>
<name>A0AAD9PAQ6_RIDPI</name>
<comment type="caution">
    <text evidence="2">The sequence shown here is derived from an EMBL/GenBank/DDBJ whole genome shotgun (WGS) entry which is preliminary data.</text>
</comment>
<dbReference type="EMBL" id="JAODUO010000054">
    <property type="protein sequence ID" value="KAK2191313.1"/>
    <property type="molecule type" value="Genomic_DNA"/>
</dbReference>
<gene>
    <name evidence="2" type="ORF">NP493_54g01034</name>
</gene>
<protein>
    <submittedName>
        <fullName evidence="2">Uncharacterized protein</fullName>
    </submittedName>
</protein>
<sequence>MIRHFMRSPFKRGWERTAKLESALTLQYASPFVNKIAIQSVFWQCATETWRHVLKLLGTKIQTYWLVIYYFTFLHSFTKHFLMCFWLHHHDIYVVMFVVL</sequence>